<dbReference type="CDD" id="cd00756">
    <property type="entry name" value="MoaE"/>
    <property type="match status" value="1"/>
</dbReference>
<dbReference type="Pfam" id="PF02391">
    <property type="entry name" value="MoaE"/>
    <property type="match status" value="1"/>
</dbReference>
<accession>A0A514Z7I3</accession>
<sequence length="137" mass="15608">MAIIKLQTSPIDVGRYYSLLKDEKYGGIDLFVGTVREWTKKSGKVEHTDYIEYTAYEEMAIKELQKLAAPIEARGDRVVIVHRLGRLELTDEAVLIGVASPHREAAFEGCHSIIDHLKETVPIWKKEVDGEIERWGK</sequence>
<evidence type="ECO:0000313" key="1">
    <source>
        <dbReference type="EMBL" id="QDK70457.1"/>
    </source>
</evidence>
<dbReference type="InterPro" id="IPR036563">
    <property type="entry name" value="MoaE_sf"/>
</dbReference>
<dbReference type="EMBL" id="CP041356">
    <property type="protein sequence ID" value="QDK70457.1"/>
    <property type="molecule type" value="Genomic_DNA"/>
</dbReference>
<dbReference type="GO" id="GO:0006777">
    <property type="term" value="P:Mo-molybdopterin cofactor biosynthetic process"/>
    <property type="evidence" value="ECO:0007669"/>
    <property type="project" value="InterPro"/>
</dbReference>
<dbReference type="AlphaFoldDB" id="A0A514Z7I3"/>
<protein>
    <submittedName>
        <fullName evidence="1">Molybdenum cofactor biosynthesis protein MoaE</fullName>
    </submittedName>
</protein>
<dbReference type="SUPFAM" id="SSF54690">
    <property type="entry name" value="Molybdopterin synthase subunit MoaE"/>
    <property type="match status" value="1"/>
</dbReference>
<dbReference type="Proteomes" id="UP000315128">
    <property type="component" value="Chromosome"/>
</dbReference>
<dbReference type="RefSeq" id="WP_142766062.1">
    <property type="nucleotide sequence ID" value="NZ_CP041356.1"/>
</dbReference>
<gene>
    <name evidence="1" type="ORF">FLP15_03800</name>
</gene>
<evidence type="ECO:0000313" key="2">
    <source>
        <dbReference type="Proteomes" id="UP000315128"/>
    </source>
</evidence>
<reference evidence="1 2" key="1">
    <citation type="submission" date="2019-07" db="EMBL/GenBank/DDBJ databases">
        <title>Genome sequencing of KACC 19320.</title>
        <authorList>
            <person name="Heo J."/>
            <person name="Kim S.-J."/>
            <person name="Kim J.-S."/>
            <person name="Hong S.-B."/>
            <person name="Kwon S.-W."/>
        </authorList>
    </citation>
    <scope>NUCLEOTIDE SEQUENCE [LARGE SCALE GENOMIC DNA]</scope>
    <source>
        <strain evidence="1 2">KACC 19320</strain>
    </source>
</reference>
<name>A0A514Z7I3_9LACT</name>
<dbReference type="OrthoDB" id="9803224at2"/>
<dbReference type="KEGG" id="lack:FLP15_03800"/>
<proteinExistence type="predicted"/>
<dbReference type="Gene3D" id="3.90.1170.40">
    <property type="entry name" value="Molybdopterin biosynthesis MoaE subunit"/>
    <property type="match status" value="1"/>
</dbReference>
<organism evidence="1 2">
    <name type="scientific">Lactococcus protaetiae</name>
    <dbReference type="NCBI Taxonomy" id="2592653"/>
    <lineage>
        <taxon>Bacteria</taxon>
        <taxon>Bacillati</taxon>
        <taxon>Bacillota</taxon>
        <taxon>Bacilli</taxon>
        <taxon>Lactobacillales</taxon>
        <taxon>Streptococcaceae</taxon>
        <taxon>Lactococcus</taxon>
    </lineage>
</organism>
<keyword evidence="2" id="KW-1185">Reference proteome</keyword>
<dbReference type="InterPro" id="IPR003448">
    <property type="entry name" value="Mopterin_biosynth_MoaE"/>
</dbReference>
<dbReference type="PANTHER" id="PTHR23404">
    <property type="entry name" value="MOLYBDOPTERIN SYNTHASE RELATED"/>
    <property type="match status" value="1"/>
</dbReference>